<dbReference type="PANTHER" id="PTHR18460:SF3">
    <property type="entry name" value="TELO2-INTERACTING PROTEIN 1 HOMOLOG"/>
    <property type="match status" value="1"/>
</dbReference>
<sequence length="1045" mass="120346">MSELSMVDVFMHLKPLCESFNDEPSAKKAERIGEMIEKTPATIVQRIHEIIIYPLTRTLKSNVLKKDDNIFLIKTIRIAINKMRIENFKLFCEVFYALRHQICLKNNITELIESHEELKEAVVTCMGSLFKNSSVHLIEKFYTRQHAALLSHGIYQCVKLSRLEKSANLRIEAIQTLTYLLQIHDEFDSNDVVLKNNVSNVIMLYLPGVVSGLLEVSIGSDIQNHKVTMLSIRAWSKAIALVMDDALEDFNSDSKSKDINELIKAKDEKDIEKIKTLMDKTQKTKEWYTEIDCKIKTLFVELDKITRHSHFKVRKELAEGVTRILLNCSKNMQSCFQILLEILITLSEDENSQVSDVATQSLQSIQEKCIQDANMKTAAEMVEENLFSLLTQMPRIIRTSDSSVQLVWLNRLAGYLKVLGKSRLTRMLLSTAHLKKLLLTMIYVCEFNCSEVSLLEDVTAMNFDETMYQGLTKSWKQHKFLFDSGTVNKLMGIFEILGKLSDIKPLVDSILKMMNEVPKFRKELIFMLNSILKDSAAQKSTCKQVIEQYVDPEYWNLPIKVSEETSLQAAQSNVVQCSLLLEGLGVLAHILQEEYQIFLLKTLYLVIERAGSDQSLLRYVGLSALDTMAKSQKLQCIGDLFRVNVDYISYHVIMKLRRVERNPGVLDVVEVVTNYSTMDFLPHLKDIVDDLLLQSSSNFQKKNSQSFLKVFYAFTICVKRLMASETFASNENDNDLPEIVSAEEIANSIAQNFLEFKKAQEENKKKLTEKLIADNELNENSFKDMEAEDETPENFVEEEEKLPYYITMVKSIMKRCMHFLPSSNFDESSLAMLTLAEGALILKKYENELLPIVHEIWHPLVDRFKNVNPLVINRAWQLLFCLAEVSRDFIRARTLKGILPALSTLLKNSAKESLKKHVSSSYQFTQLFKMQNQIVMQLGKLVKNLSLAEKDIWDILSIIQVYLDCLQHTQLQESCVHTYKVVSCCNADLVWSKCIDIWHKEISPINPDESFEVWYENAMLSEMKSSYQQRVCEILKYIRDKRDVL</sequence>
<dbReference type="AlphaFoldDB" id="A0ABD2XHQ9"/>
<dbReference type="InterPro" id="IPR052587">
    <property type="entry name" value="TELO2-interacting_protein_1"/>
</dbReference>
<dbReference type="Proteomes" id="UP001627154">
    <property type="component" value="Unassembled WGS sequence"/>
</dbReference>
<dbReference type="Pfam" id="PF24181">
    <property type="entry name" value="TPR_TTI1_C"/>
    <property type="match status" value="1"/>
</dbReference>
<comment type="caution">
    <text evidence="3">The sequence shown here is derived from an EMBL/GenBank/DDBJ whole genome shotgun (WGS) entry which is preliminary data.</text>
</comment>
<dbReference type="InterPro" id="IPR057567">
    <property type="entry name" value="TPR_TTI1_C"/>
</dbReference>
<accession>A0ABD2XHQ9</accession>
<reference evidence="3 4" key="1">
    <citation type="journal article" date="2024" name="bioRxiv">
        <title>A reference genome for Trichogramma kaykai: A tiny desert-dwelling parasitoid wasp with competing sex-ratio distorters.</title>
        <authorList>
            <person name="Culotta J."/>
            <person name="Lindsey A.R."/>
        </authorList>
    </citation>
    <scope>NUCLEOTIDE SEQUENCE [LARGE SCALE GENOMIC DNA]</scope>
    <source>
        <strain evidence="3 4">KSX58</strain>
    </source>
</reference>
<dbReference type="Gene3D" id="1.25.10.10">
    <property type="entry name" value="Leucine-rich Repeat Variant"/>
    <property type="match status" value="1"/>
</dbReference>
<dbReference type="InterPro" id="IPR011989">
    <property type="entry name" value="ARM-like"/>
</dbReference>
<keyword evidence="4" id="KW-1185">Reference proteome</keyword>
<protein>
    <recommendedName>
        <fullName evidence="5">TELO2-interacting protein 1 homolog</fullName>
    </recommendedName>
</protein>
<evidence type="ECO:0000313" key="4">
    <source>
        <dbReference type="Proteomes" id="UP001627154"/>
    </source>
</evidence>
<dbReference type="Pfam" id="PF24176">
    <property type="entry name" value="TPR_TTI1_2nd"/>
    <property type="match status" value="1"/>
</dbReference>
<organism evidence="3 4">
    <name type="scientific">Trichogramma kaykai</name>
    <dbReference type="NCBI Taxonomy" id="54128"/>
    <lineage>
        <taxon>Eukaryota</taxon>
        <taxon>Metazoa</taxon>
        <taxon>Ecdysozoa</taxon>
        <taxon>Arthropoda</taxon>
        <taxon>Hexapoda</taxon>
        <taxon>Insecta</taxon>
        <taxon>Pterygota</taxon>
        <taxon>Neoptera</taxon>
        <taxon>Endopterygota</taxon>
        <taxon>Hymenoptera</taxon>
        <taxon>Apocrita</taxon>
        <taxon>Proctotrupomorpha</taxon>
        <taxon>Chalcidoidea</taxon>
        <taxon>Trichogrammatidae</taxon>
        <taxon>Trichogramma</taxon>
    </lineage>
</organism>
<dbReference type="InterPro" id="IPR057566">
    <property type="entry name" value="TPR_TTI1_N"/>
</dbReference>
<feature type="domain" description="TTI1 C-terminal TPR" evidence="2">
    <location>
        <begin position="710"/>
        <end position="991"/>
    </location>
</feature>
<dbReference type="Pfam" id="PF24173">
    <property type="entry name" value="TPR_TTI1_N"/>
    <property type="match status" value="1"/>
</dbReference>
<evidence type="ECO:0000313" key="3">
    <source>
        <dbReference type="EMBL" id="KAL3404427.1"/>
    </source>
</evidence>
<dbReference type="SUPFAM" id="SSF48371">
    <property type="entry name" value="ARM repeat"/>
    <property type="match status" value="1"/>
</dbReference>
<gene>
    <name evidence="3" type="ORF">TKK_002909</name>
</gene>
<dbReference type="InterPro" id="IPR049362">
    <property type="entry name" value="TTI1_rpt"/>
</dbReference>
<proteinExistence type="predicted"/>
<dbReference type="PANTHER" id="PTHR18460">
    <property type="entry name" value="TEL2 INTERACTING PROTEIN 1 TTI1 FAMILY MEMBER"/>
    <property type="match status" value="1"/>
</dbReference>
<evidence type="ECO:0000259" key="1">
    <source>
        <dbReference type="Pfam" id="PF24173"/>
    </source>
</evidence>
<feature type="domain" description="TTI1 N-terminal TPR" evidence="1">
    <location>
        <begin position="10"/>
        <end position="350"/>
    </location>
</feature>
<evidence type="ECO:0000259" key="2">
    <source>
        <dbReference type="Pfam" id="PF24181"/>
    </source>
</evidence>
<name>A0ABD2XHQ9_9HYME</name>
<dbReference type="InterPro" id="IPR016024">
    <property type="entry name" value="ARM-type_fold"/>
</dbReference>
<dbReference type="EMBL" id="JBJJXI010000025">
    <property type="protein sequence ID" value="KAL3404427.1"/>
    <property type="molecule type" value="Genomic_DNA"/>
</dbReference>
<dbReference type="Pfam" id="PF21547">
    <property type="entry name" value="TTI1"/>
    <property type="match status" value="1"/>
</dbReference>
<evidence type="ECO:0008006" key="5">
    <source>
        <dbReference type="Google" id="ProtNLM"/>
    </source>
</evidence>